<feature type="compositionally biased region" description="Acidic residues" evidence="1">
    <location>
        <begin position="433"/>
        <end position="450"/>
    </location>
</feature>
<dbReference type="Gene3D" id="1.20.1280.50">
    <property type="match status" value="1"/>
</dbReference>
<dbReference type="Proteomes" id="UP001218188">
    <property type="component" value="Unassembled WGS sequence"/>
</dbReference>
<protein>
    <recommendedName>
        <fullName evidence="2">F-box domain-containing protein</fullName>
    </recommendedName>
</protein>
<evidence type="ECO:0000256" key="1">
    <source>
        <dbReference type="SAM" id="MobiDB-lite"/>
    </source>
</evidence>
<evidence type="ECO:0000313" key="4">
    <source>
        <dbReference type="Proteomes" id="UP001218188"/>
    </source>
</evidence>
<organism evidence="3 4">
    <name type="scientific">Mycena alexandri</name>
    <dbReference type="NCBI Taxonomy" id="1745969"/>
    <lineage>
        <taxon>Eukaryota</taxon>
        <taxon>Fungi</taxon>
        <taxon>Dikarya</taxon>
        <taxon>Basidiomycota</taxon>
        <taxon>Agaricomycotina</taxon>
        <taxon>Agaricomycetes</taxon>
        <taxon>Agaricomycetidae</taxon>
        <taxon>Agaricales</taxon>
        <taxon>Marasmiineae</taxon>
        <taxon>Mycenaceae</taxon>
        <taxon>Mycena</taxon>
    </lineage>
</organism>
<dbReference type="PROSITE" id="PS50181">
    <property type="entry name" value="FBOX"/>
    <property type="match status" value="1"/>
</dbReference>
<feature type="domain" description="F-box" evidence="2">
    <location>
        <begin position="1"/>
        <end position="47"/>
    </location>
</feature>
<name>A0AAD6X146_9AGAR</name>
<feature type="region of interest" description="Disordered" evidence="1">
    <location>
        <begin position="426"/>
        <end position="456"/>
    </location>
</feature>
<dbReference type="EMBL" id="JARJCM010000070">
    <property type="protein sequence ID" value="KAJ7032707.1"/>
    <property type="molecule type" value="Genomic_DNA"/>
</dbReference>
<evidence type="ECO:0000313" key="3">
    <source>
        <dbReference type="EMBL" id="KAJ7032707.1"/>
    </source>
</evidence>
<dbReference type="SMART" id="SM00256">
    <property type="entry name" value="FBOX"/>
    <property type="match status" value="1"/>
</dbReference>
<sequence>MISFNTLPADIMLQIVPYVNLRDLVVLSMVTKSLCKLSKEHAFWYATLCHTRLTQPIPGPSTTNLADMSALSLKNMALHFLRLDRNWSQPYPRITGTPKALHIGSHTTILFCLPGTSTVVLYSLEYRTVRCVDAQLGNMSEPLAVGHVTDVGASLEQEEGGVSVPLLVRNIDDVGGARAIVVLHATATPEPSVSLAWRRDLDNEGHTFAGVFMNASIVGISRGHIGGSIELQAFNLKDPELETVIVTDRPHDDSFSTLVDTLVISDTVYLVILDASIAFVYACPPRLLPYAHSTLDDPGAIDYTLQRSHVARIPQSGSPEWITRLNGGFLRTSPTWSGAHGVSVVYAFADAVPLNHRVEVTFWARPNSSSADSDVERERATARTLRPTHTLAVPGTVHMPMRDFRGQIVAAAGSGRTAVVCVDPCPPPPATEVEGEGEEAEASDTEEDDREAPREGRVPNIMLVRYDADAANGAGVGTVHELRIPKGTCGLRVGEAEEAEAESQLVEFNAWKICAVELDDHAGRLFVGVGVEAEEGVLFCFEYA</sequence>
<dbReference type="SUPFAM" id="SSF81383">
    <property type="entry name" value="F-box domain"/>
    <property type="match status" value="1"/>
</dbReference>
<dbReference type="InterPro" id="IPR036047">
    <property type="entry name" value="F-box-like_dom_sf"/>
</dbReference>
<evidence type="ECO:0000259" key="2">
    <source>
        <dbReference type="PROSITE" id="PS50181"/>
    </source>
</evidence>
<reference evidence="3" key="1">
    <citation type="submission" date="2023-03" db="EMBL/GenBank/DDBJ databases">
        <title>Massive genome expansion in bonnet fungi (Mycena s.s.) driven by repeated elements and novel gene families across ecological guilds.</title>
        <authorList>
            <consortium name="Lawrence Berkeley National Laboratory"/>
            <person name="Harder C.B."/>
            <person name="Miyauchi S."/>
            <person name="Viragh M."/>
            <person name="Kuo A."/>
            <person name="Thoen E."/>
            <person name="Andreopoulos B."/>
            <person name="Lu D."/>
            <person name="Skrede I."/>
            <person name="Drula E."/>
            <person name="Henrissat B."/>
            <person name="Morin E."/>
            <person name="Kohler A."/>
            <person name="Barry K."/>
            <person name="LaButti K."/>
            <person name="Morin E."/>
            <person name="Salamov A."/>
            <person name="Lipzen A."/>
            <person name="Mereny Z."/>
            <person name="Hegedus B."/>
            <person name="Baldrian P."/>
            <person name="Stursova M."/>
            <person name="Weitz H."/>
            <person name="Taylor A."/>
            <person name="Grigoriev I.V."/>
            <person name="Nagy L.G."/>
            <person name="Martin F."/>
            <person name="Kauserud H."/>
        </authorList>
    </citation>
    <scope>NUCLEOTIDE SEQUENCE</scope>
    <source>
        <strain evidence="3">CBHHK200</strain>
    </source>
</reference>
<accession>A0AAD6X146</accession>
<dbReference type="AlphaFoldDB" id="A0AAD6X146"/>
<proteinExistence type="predicted"/>
<gene>
    <name evidence="3" type="ORF">C8F04DRAFT_1396374</name>
</gene>
<keyword evidence="4" id="KW-1185">Reference proteome</keyword>
<comment type="caution">
    <text evidence="3">The sequence shown here is derived from an EMBL/GenBank/DDBJ whole genome shotgun (WGS) entry which is preliminary data.</text>
</comment>
<dbReference type="InterPro" id="IPR001810">
    <property type="entry name" value="F-box_dom"/>
</dbReference>